<evidence type="ECO:0000313" key="1">
    <source>
        <dbReference type="EMBL" id="GGY03720.1"/>
    </source>
</evidence>
<reference evidence="1" key="1">
    <citation type="journal article" date="2014" name="Int. J. Syst. Evol. Microbiol.">
        <title>Complete genome sequence of Corynebacterium casei LMG S-19264T (=DSM 44701T), isolated from a smear-ripened cheese.</title>
        <authorList>
            <consortium name="US DOE Joint Genome Institute (JGI-PGF)"/>
            <person name="Walter F."/>
            <person name="Albersmeier A."/>
            <person name="Kalinowski J."/>
            <person name="Ruckert C."/>
        </authorList>
    </citation>
    <scope>NUCLEOTIDE SEQUENCE</scope>
    <source>
        <strain evidence="1">KCTC 32182</strain>
    </source>
</reference>
<dbReference type="AlphaFoldDB" id="A0A918U7L5"/>
<dbReference type="InterPro" id="IPR006498">
    <property type="entry name" value="Tail_tube"/>
</dbReference>
<proteinExistence type="predicted"/>
<evidence type="ECO:0000313" key="2">
    <source>
        <dbReference type="Proteomes" id="UP000645257"/>
    </source>
</evidence>
<dbReference type="RefSeq" id="WP_189530319.1">
    <property type="nucleotide sequence ID" value="NZ_BMYX01000001.1"/>
</dbReference>
<dbReference type="EMBL" id="BMYX01000001">
    <property type="protein sequence ID" value="GGY03720.1"/>
    <property type="molecule type" value="Genomic_DNA"/>
</dbReference>
<gene>
    <name evidence="1" type="primary">FII</name>
    <name evidence="1" type="ORF">GCM10011289_02570</name>
</gene>
<dbReference type="Pfam" id="PF04985">
    <property type="entry name" value="Phage_tube"/>
    <property type="match status" value="1"/>
</dbReference>
<comment type="caution">
    <text evidence="1">The sequence shown here is derived from an EMBL/GenBank/DDBJ whole genome shotgun (WGS) entry which is preliminary data.</text>
</comment>
<sequence>MALPRTLRLFNVFVNGTEFVDEALELKLPKIAMKTEDYIGAGMPGTVKLLKSIESIELEHTYNGPLEVLIADFGAEKHDASLVRFMGSYSEEGSGTSQSVEIIVRGRHNEFDGGDAKGGENGNWKVKTDCTYYKMSVDGKEWLEIDVVHKLFKVMGVDRLAPHRKNVGML</sequence>
<accession>A0A918U7L5</accession>
<protein>
    <submittedName>
        <fullName evidence="1">Major tail tube protein</fullName>
    </submittedName>
</protein>
<name>A0A918U7L5_9NEIS</name>
<dbReference type="Proteomes" id="UP000645257">
    <property type="component" value="Unassembled WGS sequence"/>
</dbReference>
<keyword evidence="2" id="KW-1185">Reference proteome</keyword>
<dbReference type="NCBIfam" id="TIGR01611">
    <property type="entry name" value="tail_tube"/>
    <property type="match status" value="1"/>
</dbReference>
<reference evidence="1" key="2">
    <citation type="submission" date="2020-09" db="EMBL/GenBank/DDBJ databases">
        <authorList>
            <person name="Sun Q."/>
            <person name="Kim S."/>
        </authorList>
    </citation>
    <scope>NUCLEOTIDE SEQUENCE</scope>
    <source>
        <strain evidence="1">KCTC 32182</strain>
    </source>
</reference>
<organism evidence="1 2">
    <name type="scientific">Paludibacterium paludis</name>
    <dbReference type="NCBI Taxonomy" id="1225769"/>
    <lineage>
        <taxon>Bacteria</taxon>
        <taxon>Pseudomonadati</taxon>
        <taxon>Pseudomonadota</taxon>
        <taxon>Betaproteobacteria</taxon>
        <taxon>Neisseriales</taxon>
        <taxon>Chromobacteriaceae</taxon>
        <taxon>Paludibacterium</taxon>
    </lineage>
</organism>